<reference evidence="10" key="2">
    <citation type="journal article" date="2023" name="IMA Fungus">
        <title>Comparative genomic study of the Penicillium genus elucidates a diverse pangenome and 15 lateral gene transfer events.</title>
        <authorList>
            <person name="Petersen C."/>
            <person name="Sorensen T."/>
            <person name="Nielsen M.R."/>
            <person name="Sondergaard T.E."/>
            <person name="Sorensen J.L."/>
            <person name="Fitzpatrick D.A."/>
            <person name="Frisvad J.C."/>
            <person name="Nielsen K.L."/>
        </authorList>
    </citation>
    <scope>NUCLEOTIDE SEQUENCE</scope>
    <source>
        <strain evidence="10">IBT 30728</strain>
    </source>
</reference>
<evidence type="ECO:0000256" key="5">
    <source>
        <dbReference type="ARBA" id="ARBA00023212"/>
    </source>
</evidence>
<keyword evidence="2" id="KW-0963">Cytoplasm</keyword>
<evidence type="ECO:0000256" key="6">
    <source>
        <dbReference type="SAM" id="Coils"/>
    </source>
</evidence>
<feature type="compositionally biased region" description="Polar residues" evidence="7">
    <location>
        <begin position="104"/>
        <end position="117"/>
    </location>
</feature>
<evidence type="ECO:0000256" key="2">
    <source>
        <dbReference type="ARBA" id="ARBA00022490"/>
    </source>
</evidence>
<dbReference type="GO" id="GO:0005737">
    <property type="term" value="C:cytoplasm"/>
    <property type="evidence" value="ECO:0007669"/>
    <property type="project" value="UniProtKB-ARBA"/>
</dbReference>
<feature type="coiled-coil region" evidence="6">
    <location>
        <begin position="246"/>
        <end position="1100"/>
    </location>
</feature>
<accession>A0A9X0C078</accession>
<dbReference type="EMBL" id="JAPWDQ010000002">
    <property type="protein sequence ID" value="KAJ5493031.1"/>
    <property type="molecule type" value="Genomic_DNA"/>
</dbReference>
<evidence type="ECO:0000256" key="4">
    <source>
        <dbReference type="ARBA" id="ARBA00023054"/>
    </source>
</evidence>
<evidence type="ECO:0000259" key="9">
    <source>
        <dbReference type="Pfam" id="PF10495"/>
    </source>
</evidence>
<sequence length="1229" mass="142333">MVVPYIDTPRTEIDGNATYLTNGFRSAGRTHLSALDSLENSFATPSKDHDVIRGFGDGRKRVSDVSNSGTPRANGGTKSSRSALRQLPSAGPARGEFTPLMRSATKNNFLKNTNSNRGVDDPRTPSHLRETSRRSAAYTPRLPANDMSDIYEEEATVDEPTPLPRVASSSAQSTPMPSLLGRDGRGVLGDGQNMTLKEQERIIDRLDKDNWNLKLKIHYLEEQLEKAGPEYNSAALKENTELKVLRLTMQRDIRRYKQSLQKAERDLEDYHQQLTEMRDKARRRVTDEEVQREMELLREEIESRDNELRDLKEEVRIAKESRSEEIEKLQDEIEDLEAAGREKDRAIEERDEELQELREKGQETNAGEEVQYELDRAKEQIRELQTRLEDAISEGQESSNAIKKALDSKTRAEEELQQLREEIMDKSFTTKGVNRQREDQARRLEEEIDQLRKINERLEKELENKTDTIAHLERRYQSAQHDIQSDAERLGDNLNSVKHERDVLYDKLQKALVELKETTELLQRRTEEKELLHNRHQALTDESGGLQNDLTRAQSRIRELQTAVEEATTRAQDSQSLQWQHKLELDRLQDEIESLQHEIEDKEGHFALEKDRWESGRRALEAQKERAEEQASGFKRTIENLQQAEHSLSGKESRLQSAIDSENQRHQQEEAVLNRQIQNLSDELSQKRQILDEQRSDLLSVREELRISRREEQLLKDKVQALEDEIVVLQSSLADEQEYAKDRVQRSTSELEGQLQRAIADRQTLRDQLANAHVELHDMRTSIREIESERDAAQAQLLQSGNGDSSARFDSEKLELRRTVTRLESETKRLQDDRNALLEAKDILEKQLGTEIERATAEEGRLSAEIDRLQDRLLAGSGNRDRELASAKAKVQRFERRVQELEKLLQQERPNVDHETSGTHGELSFVRQSLEEARKREKILLQRETEQKNIARSLKSRVGDLERDLHEALMNKYDPHSPRDSPSNKLYDELRNLRKQLSEAHRSLKETKAKNRDLERAAMREEDQRDLHELLKSSTIEAEALALKLSERDSRLNELKSQIQRIREERTLCARKAEMAGKELDALQRRYDEALKRMANLKGSSKGQHEKEMRGLGKEIMWLRARLRREEKFRRDLAWSKGLMELGERVRIACNEADLRMISEMGVQARDRNTARTPRLKLKTAVSLVLATVRMKRMSQAWGQTKKIGEGLKRAKSELLKRRETSSKSLYGS</sequence>
<dbReference type="InterPro" id="IPR019528">
    <property type="entry name" value="PACT_domain"/>
</dbReference>
<feature type="compositionally biased region" description="Basic and acidic residues" evidence="7">
    <location>
        <begin position="1209"/>
        <end position="1222"/>
    </location>
</feature>
<dbReference type="Proteomes" id="UP001148312">
    <property type="component" value="Unassembled WGS sequence"/>
</dbReference>
<evidence type="ECO:0008006" key="12">
    <source>
        <dbReference type="Google" id="ProtNLM"/>
    </source>
</evidence>
<dbReference type="InterPro" id="IPR012943">
    <property type="entry name" value="Cnn_1N"/>
</dbReference>
<organism evidence="10 11">
    <name type="scientific">Penicillium diatomitis</name>
    <dbReference type="NCBI Taxonomy" id="2819901"/>
    <lineage>
        <taxon>Eukaryota</taxon>
        <taxon>Fungi</taxon>
        <taxon>Dikarya</taxon>
        <taxon>Ascomycota</taxon>
        <taxon>Pezizomycotina</taxon>
        <taxon>Eurotiomycetes</taxon>
        <taxon>Eurotiomycetidae</taxon>
        <taxon>Eurotiales</taxon>
        <taxon>Aspergillaceae</taxon>
        <taxon>Penicillium</taxon>
    </lineage>
</organism>
<dbReference type="Pfam" id="PF07989">
    <property type="entry name" value="Cnn_1N"/>
    <property type="match status" value="1"/>
</dbReference>
<evidence type="ECO:0000256" key="7">
    <source>
        <dbReference type="SAM" id="MobiDB-lite"/>
    </source>
</evidence>
<keyword evidence="5" id="KW-0206">Cytoskeleton</keyword>
<feature type="domain" description="Pericentrin/AKAP-450 centrosomal targeting" evidence="9">
    <location>
        <begin position="1122"/>
        <end position="1198"/>
    </location>
</feature>
<proteinExistence type="predicted"/>
<dbReference type="Pfam" id="PF10495">
    <property type="entry name" value="PACT_coil_coil"/>
    <property type="match status" value="1"/>
</dbReference>
<evidence type="ECO:0000259" key="8">
    <source>
        <dbReference type="Pfam" id="PF07989"/>
    </source>
</evidence>
<feature type="compositionally biased region" description="Polar residues" evidence="7">
    <location>
        <begin position="167"/>
        <end position="176"/>
    </location>
</feature>
<evidence type="ECO:0000256" key="3">
    <source>
        <dbReference type="ARBA" id="ARBA00022553"/>
    </source>
</evidence>
<feature type="compositionally biased region" description="Polar residues" evidence="7">
    <location>
        <begin position="64"/>
        <end position="83"/>
    </location>
</feature>
<evidence type="ECO:0000313" key="10">
    <source>
        <dbReference type="EMBL" id="KAJ5493031.1"/>
    </source>
</evidence>
<keyword evidence="3" id="KW-0597">Phosphoprotein</keyword>
<feature type="region of interest" description="Disordered" evidence="7">
    <location>
        <begin position="1209"/>
        <end position="1229"/>
    </location>
</feature>
<comment type="subcellular location">
    <subcellularLocation>
        <location evidence="1">Cytoplasm</location>
        <location evidence="1">Cytoskeleton</location>
        <location evidence="1">Microtubule organizing center</location>
    </subcellularLocation>
</comment>
<gene>
    <name evidence="10" type="ORF">N7539_001777</name>
</gene>
<evidence type="ECO:0000313" key="11">
    <source>
        <dbReference type="Proteomes" id="UP001148312"/>
    </source>
</evidence>
<feature type="compositionally biased region" description="Basic and acidic residues" evidence="7">
    <location>
        <begin position="54"/>
        <end position="63"/>
    </location>
</feature>
<feature type="compositionally biased region" description="Basic and acidic residues" evidence="7">
    <location>
        <begin position="118"/>
        <end position="133"/>
    </location>
</feature>
<dbReference type="GeneID" id="81621629"/>
<feature type="domain" description="Centrosomin N-terminal motif 1" evidence="8">
    <location>
        <begin position="195"/>
        <end position="268"/>
    </location>
</feature>
<comment type="caution">
    <text evidence="10">The sequence shown here is derived from an EMBL/GenBank/DDBJ whole genome shotgun (WGS) entry which is preliminary data.</text>
</comment>
<keyword evidence="4 6" id="KW-0175">Coiled coil</keyword>
<evidence type="ECO:0000256" key="1">
    <source>
        <dbReference type="ARBA" id="ARBA00004267"/>
    </source>
</evidence>
<name>A0A9X0C078_9EURO</name>
<protein>
    <recommendedName>
        <fullName evidence="12">Spindle-pole body protein (Pcp1)</fullName>
    </recommendedName>
</protein>
<dbReference type="RefSeq" id="XP_056793411.1">
    <property type="nucleotide sequence ID" value="XM_056931380.1"/>
</dbReference>
<dbReference type="GO" id="GO:0005815">
    <property type="term" value="C:microtubule organizing center"/>
    <property type="evidence" value="ECO:0007669"/>
    <property type="project" value="UniProtKB-SubCell"/>
</dbReference>
<feature type="region of interest" description="Disordered" evidence="7">
    <location>
        <begin position="54"/>
        <end position="191"/>
    </location>
</feature>
<dbReference type="AlphaFoldDB" id="A0A9X0C078"/>
<keyword evidence="11" id="KW-1185">Reference proteome</keyword>
<reference evidence="10" key="1">
    <citation type="submission" date="2022-12" db="EMBL/GenBank/DDBJ databases">
        <authorList>
            <person name="Petersen C."/>
        </authorList>
    </citation>
    <scope>NUCLEOTIDE SEQUENCE</scope>
    <source>
        <strain evidence="10">IBT 30728</strain>
    </source>
</reference>